<gene>
    <name evidence="1" type="ORF">CSOJ01_13436</name>
</gene>
<comment type="caution">
    <text evidence="1">The sequence shown here is derived from an EMBL/GenBank/DDBJ whole genome shotgun (WGS) entry which is preliminary data.</text>
</comment>
<organism evidence="1 2">
    <name type="scientific">Colletotrichum sojae</name>
    <dbReference type="NCBI Taxonomy" id="2175907"/>
    <lineage>
        <taxon>Eukaryota</taxon>
        <taxon>Fungi</taxon>
        <taxon>Dikarya</taxon>
        <taxon>Ascomycota</taxon>
        <taxon>Pezizomycotina</taxon>
        <taxon>Sordariomycetes</taxon>
        <taxon>Hypocreomycetidae</taxon>
        <taxon>Glomerellales</taxon>
        <taxon>Glomerellaceae</taxon>
        <taxon>Colletotrichum</taxon>
        <taxon>Colletotrichum orchidearum species complex</taxon>
    </lineage>
</organism>
<dbReference type="EMBL" id="WIGN01000389">
    <property type="protein sequence ID" value="KAF6795402.1"/>
    <property type="molecule type" value="Genomic_DNA"/>
</dbReference>
<proteinExistence type="predicted"/>
<evidence type="ECO:0000313" key="1">
    <source>
        <dbReference type="EMBL" id="KAF6795402.1"/>
    </source>
</evidence>
<protein>
    <submittedName>
        <fullName evidence="1">Uncharacterized protein</fullName>
    </submittedName>
</protein>
<reference evidence="1 2" key="1">
    <citation type="journal article" date="2020" name="Phytopathology">
        <title>Genome Sequence Resources of Colletotrichum truncatum, C. plurivorum, C. musicola, and C. sojae: Four Species Pathogenic to Soybean (Glycine max).</title>
        <authorList>
            <person name="Rogerio F."/>
            <person name="Boufleur T.R."/>
            <person name="Ciampi-Guillardi M."/>
            <person name="Sukno S.A."/>
            <person name="Thon M.R."/>
            <person name="Massola Junior N.S."/>
            <person name="Baroncelli R."/>
        </authorList>
    </citation>
    <scope>NUCLEOTIDE SEQUENCE [LARGE SCALE GENOMIC DNA]</scope>
    <source>
        <strain evidence="1 2">LFN0009</strain>
    </source>
</reference>
<dbReference type="AlphaFoldDB" id="A0A8H6IT27"/>
<evidence type="ECO:0000313" key="2">
    <source>
        <dbReference type="Proteomes" id="UP000652219"/>
    </source>
</evidence>
<keyword evidence="2" id="KW-1185">Reference proteome</keyword>
<name>A0A8H6IT27_9PEZI</name>
<sequence length="343" mass="36927">MQQDSISTKSFRFEKCNWTNERVISSSICLPANLESEKLNPDTLPVQNDVDRKMATKTYILAPNFTYKPTGAIQLGSIIADPFRPAKSLSQPAVPPAVETGVQYNHEASRQTSRSLKLSLWAHVLDAAGAEVSASRGREKTDSISVERLETRYLAQEPADNDPELAMRLKEPRVRAAIKAGIYGRAPVYLISGVKIARGLTVRSETGHIVGGGVGLTVPAAQAVGVNVGVDVGGERGRGTMESFTSGDEDVLIAYQVHVLKAKGSKAKERVTVDVFESDASFLHDDEEATGNEDEENFIDVHAAGVEDLAEVGRQAEITVDSERAVGTDGTAFVCVQAREISS</sequence>
<dbReference type="Proteomes" id="UP000652219">
    <property type="component" value="Unassembled WGS sequence"/>
</dbReference>
<accession>A0A8H6IT27</accession>